<comment type="caution">
    <text evidence="1">The sequence shown here is derived from an EMBL/GenBank/DDBJ whole genome shotgun (WGS) entry which is preliminary data.</text>
</comment>
<name>A0ABR4I2V7_9EURO</name>
<keyword evidence="2" id="KW-1185">Reference proteome</keyword>
<proteinExistence type="predicted"/>
<gene>
    <name evidence="1" type="ORF">BJX63DRAFT_181192</name>
</gene>
<dbReference type="EMBL" id="JBFXLT010000003">
    <property type="protein sequence ID" value="KAL2822050.1"/>
    <property type="molecule type" value="Genomic_DNA"/>
</dbReference>
<protein>
    <submittedName>
        <fullName evidence="1">Uncharacterized protein</fullName>
    </submittedName>
</protein>
<reference evidence="1 2" key="1">
    <citation type="submission" date="2024-07" db="EMBL/GenBank/DDBJ databases">
        <title>Section-level genome sequencing and comparative genomics of Aspergillus sections Usti and Cavernicolus.</title>
        <authorList>
            <consortium name="Lawrence Berkeley National Laboratory"/>
            <person name="Nybo J.L."/>
            <person name="Vesth T.C."/>
            <person name="Theobald S."/>
            <person name="Frisvad J.C."/>
            <person name="Larsen T.O."/>
            <person name="Kjaerboelling I."/>
            <person name="Rothschild-Mancinelli K."/>
            <person name="Lyhne E.K."/>
            <person name="Kogle M.E."/>
            <person name="Barry K."/>
            <person name="Clum A."/>
            <person name="Na H."/>
            <person name="Ledsgaard L."/>
            <person name="Lin J."/>
            <person name="Lipzen A."/>
            <person name="Kuo A."/>
            <person name="Riley R."/>
            <person name="Mondo S."/>
            <person name="Labutti K."/>
            <person name="Haridas S."/>
            <person name="Pangalinan J."/>
            <person name="Salamov A.A."/>
            <person name="Simmons B.A."/>
            <person name="Magnuson J.K."/>
            <person name="Chen J."/>
            <person name="Drula E."/>
            <person name="Henrissat B."/>
            <person name="Wiebenga A."/>
            <person name="Lubbers R.J."/>
            <person name="Gomes A.C."/>
            <person name="Makela M.R."/>
            <person name="Stajich J."/>
            <person name="Grigoriev I.V."/>
            <person name="Mortensen U.H."/>
            <person name="De Vries R.P."/>
            <person name="Baker S.E."/>
            <person name="Andersen M.R."/>
        </authorList>
    </citation>
    <scope>NUCLEOTIDE SEQUENCE [LARGE SCALE GENOMIC DNA]</scope>
    <source>
        <strain evidence="1 2">CBS 588.65</strain>
    </source>
</reference>
<evidence type="ECO:0000313" key="1">
    <source>
        <dbReference type="EMBL" id="KAL2822050.1"/>
    </source>
</evidence>
<dbReference type="Proteomes" id="UP001610334">
    <property type="component" value="Unassembled WGS sequence"/>
</dbReference>
<accession>A0ABR4I2V7</accession>
<evidence type="ECO:0000313" key="2">
    <source>
        <dbReference type="Proteomes" id="UP001610334"/>
    </source>
</evidence>
<organism evidence="1 2">
    <name type="scientific">Aspergillus granulosus</name>
    <dbReference type="NCBI Taxonomy" id="176169"/>
    <lineage>
        <taxon>Eukaryota</taxon>
        <taxon>Fungi</taxon>
        <taxon>Dikarya</taxon>
        <taxon>Ascomycota</taxon>
        <taxon>Pezizomycotina</taxon>
        <taxon>Eurotiomycetes</taxon>
        <taxon>Eurotiomycetidae</taxon>
        <taxon>Eurotiales</taxon>
        <taxon>Aspergillaceae</taxon>
        <taxon>Aspergillus</taxon>
        <taxon>Aspergillus subgen. Nidulantes</taxon>
    </lineage>
</organism>
<sequence length="648" mass="73271">MAGTLLCRSSRPSTRVGWELCHVLQRRPIRRLSESTDSSTSSPEAHRKTGPLQSDIFRFALTRNLRPRYGKDSDENLERVFRNSFIEEWQTRTPVPLWDSGPVESEAIPMGFAFRLKHAQNFRELQRIIEQVDDIYGRFLLADGFKYFSLALGQAERLSSLGEILSLINMLEMRLKRMGLPKVAQLHILGMQYAALGFCEPALEHHLRGYLSITRDKLTSRKSQKLVKLLQSSLKAISFQHPEYDTSKMRNLIKGSSDPKTPGLHDILWWSDSEKFSRRIGLYMALLVQIQDDTLHRKLWDKQLEKTTWSSPNWDFISAYEYALALADAGNSSAALTALTETSKRAGNSLPHLAGFHGLDNLLQHDAIREELLSLVKDSDRPGILHHELKRLEDRLGIKWQQSEECHIGAAGPPWLVASEQPILTIDGDSFGYSSSQRLVAEIEVLGCSKSGADLDRVAELLDEYEGDLVRVYIPPWDASNSEFYWVPQRSPIEFPETYPSVDIDDNEIDPARALGLIRISPQQDSFVFQPSLHMMQLGYIVRKQKSPAGDGLDDSPELEKTGHLVAFDRLNGCFMAIFTGNRFGSIDSTSEFRESVTFAGADKIARIYPLIEMEPDEEVGHLPMPGYHIEVDTSPNVVYDLPPSSLK</sequence>